<accession>J9FJU9</accession>
<sequence>MSKSVHTRMKLLAIERNISLRDVVNEAMEEYLGKYKR</sequence>
<proteinExistence type="predicted"/>
<reference evidence="1" key="1">
    <citation type="journal article" date="2012" name="PLoS ONE">
        <title>Gene sets for utilization of primary and secondary nutrition supplies in the distal gut of endangered iberian lynx.</title>
        <authorList>
            <person name="Alcaide M."/>
            <person name="Messina E."/>
            <person name="Richter M."/>
            <person name="Bargiela R."/>
            <person name="Peplies J."/>
            <person name="Huws S.A."/>
            <person name="Newbold C.J."/>
            <person name="Golyshin P.N."/>
            <person name="Simon M.A."/>
            <person name="Lopez G."/>
            <person name="Yakimov M.M."/>
            <person name="Ferrer M."/>
        </authorList>
    </citation>
    <scope>NUCLEOTIDE SEQUENCE</scope>
</reference>
<dbReference type="InterPro" id="IPR013321">
    <property type="entry name" value="Arc_rbn_hlx_hlx"/>
</dbReference>
<dbReference type="GO" id="GO:0006355">
    <property type="term" value="P:regulation of DNA-templated transcription"/>
    <property type="evidence" value="ECO:0007669"/>
    <property type="project" value="InterPro"/>
</dbReference>
<dbReference type="AlphaFoldDB" id="J9FJU9"/>
<comment type="caution">
    <text evidence="1">The sequence shown here is derived from an EMBL/GenBank/DDBJ whole genome shotgun (WGS) entry which is preliminary data.</text>
</comment>
<dbReference type="SUPFAM" id="SSF47598">
    <property type="entry name" value="Ribbon-helix-helix"/>
    <property type="match status" value="1"/>
</dbReference>
<gene>
    <name evidence="1" type="ORF">EVA_16719</name>
</gene>
<organism evidence="1">
    <name type="scientific">gut metagenome</name>
    <dbReference type="NCBI Taxonomy" id="749906"/>
    <lineage>
        <taxon>unclassified sequences</taxon>
        <taxon>metagenomes</taxon>
        <taxon>organismal metagenomes</taxon>
    </lineage>
</organism>
<name>J9FJU9_9ZZZZ</name>
<dbReference type="EMBL" id="AMCI01005954">
    <property type="protein sequence ID" value="EJW95176.1"/>
    <property type="molecule type" value="Genomic_DNA"/>
</dbReference>
<dbReference type="Gene3D" id="1.10.1220.10">
    <property type="entry name" value="Met repressor-like"/>
    <property type="match status" value="1"/>
</dbReference>
<dbReference type="InterPro" id="IPR010985">
    <property type="entry name" value="Ribbon_hlx_hlx"/>
</dbReference>
<evidence type="ECO:0000313" key="1">
    <source>
        <dbReference type="EMBL" id="EJW95176.1"/>
    </source>
</evidence>
<protein>
    <submittedName>
        <fullName evidence="1">Uncharacterized protein</fullName>
    </submittedName>
</protein>